<dbReference type="InterPro" id="IPR035983">
    <property type="entry name" value="Hect_E3_ubiquitin_ligase"/>
</dbReference>
<organism evidence="7 8">
    <name type="scientific">Megalops atlanticus</name>
    <name type="common">Tarpon</name>
    <name type="synonym">Clupea gigantea</name>
    <dbReference type="NCBI Taxonomy" id="7932"/>
    <lineage>
        <taxon>Eukaryota</taxon>
        <taxon>Metazoa</taxon>
        <taxon>Chordata</taxon>
        <taxon>Craniata</taxon>
        <taxon>Vertebrata</taxon>
        <taxon>Euteleostomi</taxon>
        <taxon>Actinopterygii</taxon>
        <taxon>Neopterygii</taxon>
        <taxon>Teleostei</taxon>
        <taxon>Elopiformes</taxon>
        <taxon>Megalopidae</taxon>
        <taxon>Megalops</taxon>
    </lineage>
</organism>
<dbReference type="GO" id="GO:0006511">
    <property type="term" value="P:ubiquitin-dependent protein catabolic process"/>
    <property type="evidence" value="ECO:0007669"/>
    <property type="project" value="TreeGrafter"/>
</dbReference>
<dbReference type="PRINTS" id="PR00633">
    <property type="entry name" value="RCCNDNSATION"/>
</dbReference>
<evidence type="ECO:0000313" key="7">
    <source>
        <dbReference type="EMBL" id="KAG7461748.1"/>
    </source>
</evidence>
<dbReference type="InterPro" id="IPR051709">
    <property type="entry name" value="Ub-ligase/GTPase-reg"/>
</dbReference>
<feature type="repeat" description="RCC1" evidence="5">
    <location>
        <begin position="232"/>
        <end position="283"/>
    </location>
</feature>
<dbReference type="Gene3D" id="3.90.1750.10">
    <property type="entry name" value="Hect, E3 ligase catalytic domains"/>
    <property type="match status" value="1"/>
</dbReference>
<dbReference type="GO" id="GO:0061630">
    <property type="term" value="F:ubiquitin protein ligase activity"/>
    <property type="evidence" value="ECO:0007669"/>
    <property type="project" value="TreeGrafter"/>
</dbReference>
<evidence type="ECO:0000256" key="3">
    <source>
        <dbReference type="ARBA" id="ARBA00022786"/>
    </source>
</evidence>
<reference evidence="7" key="1">
    <citation type="submission" date="2021-01" db="EMBL/GenBank/DDBJ databases">
        <authorList>
            <person name="Zahm M."/>
            <person name="Roques C."/>
            <person name="Cabau C."/>
            <person name="Klopp C."/>
            <person name="Donnadieu C."/>
            <person name="Jouanno E."/>
            <person name="Lampietro C."/>
            <person name="Louis A."/>
            <person name="Herpin A."/>
            <person name="Echchiki A."/>
            <person name="Berthelot C."/>
            <person name="Parey E."/>
            <person name="Roest-Crollius H."/>
            <person name="Braasch I."/>
            <person name="Postlethwait J."/>
            <person name="Bobe J."/>
            <person name="Montfort J."/>
            <person name="Bouchez O."/>
            <person name="Begum T."/>
            <person name="Mejri S."/>
            <person name="Adams A."/>
            <person name="Chen W.-J."/>
            <person name="Guiguen Y."/>
        </authorList>
    </citation>
    <scope>NUCLEOTIDE SEQUENCE</scope>
    <source>
        <strain evidence="7">YG-15Mar2019-1</strain>
        <tissue evidence="7">Brain</tissue>
    </source>
</reference>
<comment type="caution">
    <text evidence="4">Lacks conserved residue(s) required for the propagation of feature annotation.</text>
</comment>
<dbReference type="GO" id="GO:0016567">
    <property type="term" value="P:protein ubiquitination"/>
    <property type="evidence" value="ECO:0007669"/>
    <property type="project" value="TreeGrafter"/>
</dbReference>
<dbReference type="PROSITE" id="PS00626">
    <property type="entry name" value="RCC1_2"/>
    <property type="match status" value="3"/>
</dbReference>
<dbReference type="SUPFAM" id="SSF56204">
    <property type="entry name" value="Hect, E3 ligase catalytic domain"/>
    <property type="match status" value="1"/>
</dbReference>
<feature type="repeat" description="RCC1" evidence="5">
    <location>
        <begin position="285"/>
        <end position="340"/>
    </location>
</feature>
<feature type="repeat" description="RCC1" evidence="5">
    <location>
        <begin position="127"/>
        <end position="179"/>
    </location>
</feature>
<dbReference type="InterPro" id="IPR000408">
    <property type="entry name" value="Reg_chr_condens"/>
</dbReference>
<dbReference type="SMART" id="SM00119">
    <property type="entry name" value="HECTc"/>
    <property type="match status" value="1"/>
</dbReference>
<dbReference type="PROSITE" id="PS50012">
    <property type="entry name" value="RCC1_3"/>
    <property type="match status" value="4"/>
</dbReference>
<keyword evidence="8" id="KW-1185">Reference proteome</keyword>
<dbReference type="SUPFAM" id="SSF50985">
    <property type="entry name" value="RCC1/BLIP-II"/>
    <property type="match status" value="1"/>
</dbReference>
<dbReference type="Gene3D" id="2.130.10.30">
    <property type="entry name" value="Regulator of chromosome condensation 1/beta-lactamase-inhibitor protein II"/>
    <property type="match status" value="1"/>
</dbReference>
<dbReference type="InterPro" id="IPR058923">
    <property type="entry name" value="RCC1-like_dom"/>
</dbReference>
<evidence type="ECO:0000259" key="6">
    <source>
        <dbReference type="PROSITE" id="PS50237"/>
    </source>
</evidence>
<dbReference type="Pfam" id="PF00632">
    <property type="entry name" value="HECT"/>
    <property type="match status" value="1"/>
</dbReference>
<sequence>MICWGETTLRDLGLENSSIYDGTAEITVSAGRRVVAFLRENGKGAFRLQNEMGEKRNSGNPKRLALKEKIQSLTCGASHIVLVSERGTVFQLNCDETPSIPRLCINDRQVIQVACGDHHTIALSKEGEVFTWGSNSNGQLGLEHVEPSPLTPQPVTLLSGMPLSQISAGGDHSFALSSSGAVFGWGKNNTGQLGLGDMRDRYFPTPVSSLNLKRTVSISCGEEHTAILNKGGLVFTFGSGRYGQLGHNSNRNELRPRLVAELWGSRVTQIACGRHHTLAYVSSSNTIYSFGCGEQGQLGNGQTSNQNVPLLVQLSPELDSDRRVATIIAGGNKSFAMTSPVQGLDGSCSMPHCQEKKICTVDEELINKWISECDSKPWKSLKREITKTFSSASCLNGSFLQSHDKHYLTTMDNPGLDLSLARLAFEKLAKKDRLLTQIGSVVQQRLIPSLWLFPANVEALRVYLILPELLRVLQTQQRELSVAFAAAIFNLSSLHLNVLEGLWSKLPKPFFKTLVKIFHTVSTWYLNQMRTEYTDHWVSVEMTVKVLQKLYEVNYRAGRKIEDSNFYISEMKLFIKSAGRIYPGNYKLLNKIAPFAETLQRLTAYPGIFDMETKNLLFKINNWCVLLGDDHVQPVTKNDLHVNRRSLLTDTLHHLRNSQPNYRWPLKVKFEQEDGIDHGGVSQEFFAIIAREVNCLDPRVFELFEDSRLVWFTPEGHCDHDAFYLLGILCGMALYNFCVVNFHFPLALFKKLLGFPPTLKDLKELSPIEARSLQDVLNEDEDVVEVLDLDFTVKGHEIVPCGRDIPVTKSNRQQYVDAYIDFVFNKSVRGQFEDFLKGFSKGCPNEKWRMFLPEELMAVLTGNVDYEWEELKKNTKYVGYKATDANIQNFWTVFDELSEEQKKHFLCE</sequence>
<feature type="domain" description="HECT" evidence="6">
    <location>
        <begin position="658"/>
        <end position="906"/>
    </location>
</feature>
<dbReference type="Pfam" id="PF25390">
    <property type="entry name" value="WD40_RLD"/>
    <property type="match status" value="1"/>
</dbReference>
<dbReference type="Proteomes" id="UP001046870">
    <property type="component" value="Chromosome 17"/>
</dbReference>
<feature type="repeat" description="RCC1" evidence="5">
    <location>
        <begin position="180"/>
        <end position="231"/>
    </location>
</feature>
<comment type="caution">
    <text evidence="7">The sequence shown here is derived from an EMBL/GenBank/DDBJ whole genome shotgun (WGS) entry which is preliminary data.</text>
</comment>
<dbReference type="InterPro" id="IPR000569">
    <property type="entry name" value="HECT_dom"/>
</dbReference>
<evidence type="ECO:0000256" key="4">
    <source>
        <dbReference type="PROSITE-ProRule" id="PRU00104"/>
    </source>
</evidence>
<protein>
    <recommendedName>
        <fullName evidence="6">HECT domain-containing protein</fullName>
    </recommendedName>
</protein>
<gene>
    <name evidence="7" type="ORF">MATL_G00194390</name>
</gene>
<dbReference type="PANTHER" id="PTHR45622:SF73">
    <property type="entry name" value="E3 UBIQUITIN-PROTEIN LIGASE HERC4-LIKE ISOFORM X1-RELATED"/>
    <property type="match status" value="1"/>
</dbReference>
<dbReference type="InterPro" id="IPR009091">
    <property type="entry name" value="RCC1/BLIP-II"/>
</dbReference>
<dbReference type="GO" id="GO:0005737">
    <property type="term" value="C:cytoplasm"/>
    <property type="evidence" value="ECO:0007669"/>
    <property type="project" value="TreeGrafter"/>
</dbReference>
<dbReference type="EMBL" id="JAFDVH010000017">
    <property type="protein sequence ID" value="KAG7461748.1"/>
    <property type="molecule type" value="Genomic_DNA"/>
</dbReference>
<accession>A0A9D3PL90</accession>
<keyword evidence="2" id="KW-0677">Repeat</keyword>
<name>A0A9D3PL90_MEGAT</name>
<evidence type="ECO:0000256" key="2">
    <source>
        <dbReference type="ARBA" id="ARBA00022737"/>
    </source>
</evidence>
<evidence type="ECO:0000313" key="8">
    <source>
        <dbReference type="Proteomes" id="UP001046870"/>
    </source>
</evidence>
<dbReference type="PANTHER" id="PTHR45622">
    <property type="entry name" value="UBIQUITIN-PROTEIN LIGASE E3A-RELATED"/>
    <property type="match status" value="1"/>
</dbReference>
<evidence type="ECO:0000256" key="5">
    <source>
        <dbReference type="PROSITE-ProRule" id="PRU00235"/>
    </source>
</evidence>
<dbReference type="OrthoDB" id="5981550at2759"/>
<dbReference type="Gene3D" id="3.30.2160.10">
    <property type="entry name" value="Hect, E3 ligase catalytic domain"/>
    <property type="match status" value="1"/>
</dbReference>
<dbReference type="PROSITE" id="PS50237">
    <property type="entry name" value="HECT"/>
    <property type="match status" value="1"/>
</dbReference>
<keyword evidence="3 4" id="KW-0833">Ubl conjugation pathway</keyword>
<keyword evidence="1" id="KW-0808">Transferase</keyword>
<proteinExistence type="predicted"/>
<evidence type="ECO:0000256" key="1">
    <source>
        <dbReference type="ARBA" id="ARBA00022679"/>
    </source>
</evidence>
<dbReference type="AlphaFoldDB" id="A0A9D3PL90"/>
<dbReference type="Gene3D" id="3.30.2410.10">
    <property type="entry name" value="Hect, E3 ligase catalytic domain"/>
    <property type="match status" value="1"/>
</dbReference>